<feature type="domain" description="TGS" evidence="2">
    <location>
        <begin position="89"/>
        <end position="120"/>
    </location>
</feature>
<dbReference type="AlphaFoldDB" id="A0A8X7UH53"/>
<dbReference type="GO" id="GO:0006435">
    <property type="term" value="P:threonyl-tRNA aminoacylation"/>
    <property type="evidence" value="ECO:0007669"/>
    <property type="project" value="TreeGrafter"/>
</dbReference>
<dbReference type="Proteomes" id="UP000886595">
    <property type="component" value="Unassembled WGS sequence"/>
</dbReference>
<keyword evidence="4" id="KW-1185">Reference proteome</keyword>
<dbReference type="Gene3D" id="3.10.20.30">
    <property type="match status" value="1"/>
</dbReference>
<dbReference type="GO" id="GO:0000166">
    <property type="term" value="F:nucleotide binding"/>
    <property type="evidence" value="ECO:0007669"/>
    <property type="project" value="InterPro"/>
</dbReference>
<accession>A0A8X7UH53</accession>
<keyword evidence="1" id="KW-0648">Protein biosynthesis</keyword>
<evidence type="ECO:0000313" key="4">
    <source>
        <dbReference type="Proteomes" id="UP000886595"/>
    </source>
</evidence>
<evidence type="ECO:0000256" key="1">
    <source>
        <dbReference type="ARBA" id="ARBA00022917"/>
    </source>
</evidence>
<gene>
    <name evidence="3" type="ORF">Bca52824_061107</name>
</gene>
<dbReference type="EMBL" id="JAAMPC010000012">
    <property type="protein sequence ID" value="KAG2278552.1"/>
    <property type="molecule type" value="Genomic_DNA"/>
</dbReference>
<dbReference type="InterPro" id="IPR018163">
    <property type="entry name" value="Thr/Ala-tRNA-synth_IIc_edit"/>
</dbReference>
<dbReference type="Gene3D" id="3.30.980.10">
    <property type="entry name" value="Threonyl-trna Synthetase, Chain A, domain 2"/>
    <property type="match status" value="1"/>
</dbReference>
<sequence>MLLRLSARSIRRYTSSHSLSASSFCTLPPMSTSHPKNESYLSAVIPKRIKLFEQIQSHQLEKLKSLPHDPIKEEVGDYSDGHRRGDFEGLANSALISSVNDELWDMSRPLEGDCKLELFKFDSDKGRDTLWHSSAHVLGQALEQEYGCQLCIGPCTTRGEGFYYDAFYGDLGLNDNHFLTLKLVLQKLLRKRNHLRGLK</sequence>
<dbReference type="CDD" id="cd01667">
    <property type="entry name" value="TGS_ThrRS"/>
    <property type="match status" value="1"/>
</dbReference>
<dbReference type="GO" id="GO:0005739">
    <property type="term" value="C:mitochondrion"/>
    <property type="evidence" value="ECO:0007669"/>
    <property type="project" value="TreeGrafter"/>
</dbReference>
<dbReference type="PANTHER" id="PTHR11451:SF46">
    <property type="entry name" value="THREONINE--TRNA LIGASE"/>
    <property type="match status" value="1"/>
</dbReference>
<dbReference type="GO" id="GO:0009507">
    <property type="term" value="C:chloroplast"/>
    <property type="evidence" value="ECO:0007669"/>
    <property type="project" value="TreeGrafter"/>
</dbReference>
<dbReference type="InterPro" id="IPR012676">
    <property type="entry name" value="TGS-like"/>
</dbReference>
<dbReference type="SUPFAM" id="SSF55186">
    <property type="entry name" value="ThrRS/AlaRS common domain"/>
    <property type="match status" value="1"/>
</dbReference>
<dbReference type="PANTHER" id="PTHR11451">
    <property type="entry name" value="THREONINE-TRNA LIGASE"/>
    <property type="match status" value="1"/>
</dbReference>
<organism evidence="3 4">
    <name type="scientific">Brassica carinata</name>
    <name type="common">Ethiopian mustard</name>
    <name type="synonym">Abyssinian cabbage</name>
    <dbReference type="NCBI Taxonomy" id="52824"/>
    <lineage>
        <taxon>Eukaryota</taxon>
        <taxon>Viridiplantae</taxon>
        <taxon>Streptophyta</taxon>
        <taxon>Embryophyta</taxon>
        <taxon>Tracheophyta</taxon>
        <taxon>Spermatophyta</taxon>
        <taxon>Magnoliopsida</taxon>
        <taxon>eudicotyledons</taxon>
        <taxon>Gunneridae</taxon>
        <taxon>Pentapetalae</taxon>
        <taxon>rosids</taxon>
        <taxon>malvids</taxon>
        <taxon>Brassicales</taxon>
        <taxon>Brassicaceae</taxon>
        <taxon>Brassiceae</taxon>
        <taxon>Brassica</taxon>
    </lineage>
</organism>
<dbReference type="InterPro" id="IPR012675">
    <property type="entry name" value="Beta-grasp_dom_sf"/>
</dbReference>
<proteinExistence type="predicted"/>
<protein>
    <recommendedName>
        <fullName evidence="2">TGS domain-containing protein</fullName>
    </recommendedName>
</protein>
<reference evidence="3 4" key="1">
    <citation type="submission" date="2020-02" db="EMBL/GenBank/DDBJ databases">
        <authorList>
            <person name="Ma Q."/>
            <person name="Huang Y."/>
            <person name="Song X."/>
            <person name="Pei D."/>
        </authorList>
    </citation>
    <scope>NUCLEOTIDE SEQUENCE [LARGE SCALE GENOMIC DNA]</scope>
    <source>
        <strain evidence="3">Sxm20200214</strain>
        <tissue evidence="3">Leaf</tissue>
    </source>
</reference>
<dbReference type="GO" id="GO:0004829">
    <property type="term" value="F:threonine-tRNA ligase activity"/>
    <property type="evidence" value="ECO:0007669"/>
    <property type="project" value="TreeGrafter"/>
</dbReference>
<name>A0A8X7UH53_BRACI</name>
<dbReference type="SUPFAM" id="SSF81271">
    <property type="entry name" value="TGS-like"/>
    <property type="match status" value="1"/>
</dbReference>
<dbReference type="OrthoDB" id="5423599at2759"/>
<evidence type="ECO:0000259" key="2">
    <source>
        <dbReference type="Pfam" id="PF02824"/>
    </source>
</evidence>
<comment type="caution">
    <text evidence="3">The sequence shown here is derived from an EMBL/GenBank/DDBJ whole genome shotgun (WGS) entry which is preliminary data.</text>
</comment>
<dbReference type="Pfam" id="PF02824">
    <property type="entry name" value="TGS"/>
    <property type="match status" value="1"/>
</dbReference>
<evidence type="ECO:0000313" key="3">
    <source>
        <dbReference type="EMBL" id="KAG2278552.1"/>
    </source>
</evidence>
<dbReference type="InterPro" id="IPR004095">
    <property type="entry name" value="TGS"/>
</dbReference>